<reference evidence="1 2" key="1">
    <citation type="submission" date="2018-06" db="EMBL/GenBank/DDBJ databases">
        <title>Genomic Encyclopedia of Archaeal and Bacterial Type Strains, Phase II (KMG-II): from individual species to whole genera.</title>
        <authorList>
            <person name="Goeker M."/>
        </authorList>
    </citation>
    <scope>NUCLEOTIDE SEQUENCE [LARGE SCALE GENOMIC DNA]</scope>
    <source>
        <strain evidence="1 2">DSM 21851</strain>
    </source>
</reference>
<dbReference type="Proteomes" id="UP000248790">
    <property type="component" value="Unassembled WGS sequence"/>
</dbReference>
<keyword evidence="2" id="KW-1185">Reference proteome</keyword>
<dbReference type="AlphaFoldDB" id="A0A327WHN6"/>
<protein>
    <submittedName>
        <fullName evidence="1">Uncharacterized protein</fullName>
    </submittedName>
</protein>
<proteinExistence type="predicted"/>
<feature type="non-terminal residue" evidence="1">
    <location>
        <position position="1"/>
    </location>
</feature>
<sequence>SKILGPRYSELITKDNIDFCLETVRSMGIVDFNVDDMIQKSTSNHIHVTEDIKFDMTKEDRRAVSRLVKHPLKWDQQERRNSFGLRSNRAGRQRQKEQFKMYGKGVEMNSKKVNREFMAAHGIPENSFDGITRLEHKLQGRGTILKRLNLMDNQLTSILNVKASPMVDILTSVFDLSTDERQRKGFSMSDIEKLTVLEKFEFNWAEIEREVRQYAPKKVTRWMEGYRKIAQKYEMNRTGHHRTGTDILNEMIELIKQRWN</sequence>
<accession>A0A327WHN6</accession>
<dbReference type="RefSeq" id="WP_211325395.1">
    <property type="nucleotide sequence ID" value="NZ_QLMC01000028.1"/>
</dbReference>
<comment type="caution">
    <text evidence="1">The sequence shown here is derived from an EMBL/GenBank/DDBJ whole genome shotgun (WGS) entry which is preliminary data.</text>
</comment>
<name>A0A327WHN6_LARAB</name>
<gene>
    <name evidence="1" type="ORF">LX87_05712</name>
</gene>
<organism evidence="1 2">
    <name type="scientific">Larkinella arboricola</name>
    <dbReference type="NCBI Taxonomy" id="643671"/>
    <lineage>
        <taxon>Bacteria</taxon>
        <taxon>Pseudomonadati</taxon>
        <taxon>Bacteroidota</taxon>
        <taxon>Cytophagia</taxon>
        <taxon>Cytophagales</taxon>
        <taxon>Spirosomataceae</taxon>
        <taxon>Larkinella</taxon>
    </lineage>
</organism>
<dbReference type="EMBL" id="QLMC01000028">
    <property type="protein sequence ID" value="RAJ89181.1"/>
    <property type="molecule type" value="Genomic_DNA"/>
</dbReference>
<evidence type="ECO:0000313" key="2">
    <source>
        <dbReference type="Proteomes" id="UP000248790"/>
    </source>
</evidence>
<evidence type="ECO:0000313" key="1">
    <source>
        <dbReference type="EMBL" id="RAJ89181.1"/>
    </source>
</evidence>